<sequence length="258" mass="29064">MIPDGTWLSPCFPKIPDENAAVDFELKRPGKGFNNAEVAKDFHKTAKWTLAAQELFQKTHAKSNVYTIQGYAGKLEFYKIKSLVKKFRDMRLTGVVNPILSVADVENYANLFPILYSLEQHSIMTEHSNCWNNVVATQSNNLSQAIPISAKTAAIKLGNAAFSTPHSKRHVDFFASNEKKPADESYWNQIYDILPSFWPKHYYVYHQDKSGDMFKRTEKTVGELIATLHADIGGNIGQIFDGEGCRLLAKDRVKTGDT</sequence>
<feature type="non-terminal residue" evidence="1">
    <location>
        <position position="1"/>
    </location>
</feature>
<organism evidence="1 2">
    <name type="scientific">Physocladia obscura</name>
    <dbReference type="NCBI Taxonomy" id="109957"/>
    <lineage>
        <taxon>Eukaryota</taxon>
        <taxon>Fungi</taxon>
        <taxon>Fungi incertae sedis</taxon>
        <taxon>Chytridiomycota</taxon>
        <taxon>Chytridiomycota incertae sedis</taxon>
        <taxon>Chytridiomycetes</taxon>
        <taxon>Chytridiales</taxon>
        <taxon>Chytriomycetaceae</taxon>
        <taxon>Physocladia</taxon>
    </lineage>
</organism>
<dbReference type="AlphaFoldDB" id="A0AAD5X9S5"/>
<evidence type="ECO:0000313" key="1">
    <source>
        <dbReference type="EMBL" id="KAJ3078823.1"/>
    </source>
</evidence>
<proteinExistence type="predicted"/>
<dbReference type="EMBL" id="JADGJH010005908">
    <property type="protein sequence ID" value="KAJ3078823.1"/>
    <property type="molecule type" value="Genomic_DNA"/>
</dbReference>
<protein>
    <submittedName>
        <fullName evidence="1">Uncharacterized protein</fullName>
    </submittedName>
</protein>
<dbReference type="Proteomes" id="UP001211907">
    <property type="component" value="Unassembled WGS sequence"/>
</dbReference>
<comment type="caution">
    <text evidence="1">The sequence shown here is derived from an EMBL/GenBank/DDBJ whole genome shotgun (WGS) entry which is preliminary data.</text>
</comment>
<accession>A0AAD5X9S5</accession>
<gene>
    <name evidence="1" type="ORF">HK100_010599</name>
</gene>
<name>A0AAD5X9S5_9FUNG</name>
<keyword evidence="2" id="KW-1185">Reference proteome</keyword>
<evidence type="ECO:0000313" key="2">
    <source>
        <dbReference type="Proteomes" id="UP001211907"/>
    </source>
</evidence>
<reference evidence="1" key="1">
    <citation type="submission" date="2020-05" db="EMBL/GenBank/DDBJ databases">
        <title>Phylogenomic resolution of chytrid fungi.</title>
        <authorList>
            <person name="Stajich J.E."/>
            <person name="Amses K."/>
            <person name="Simmons R."/>
            <person name="Seto K."/>
            <person name="Myers J."/>
            <person name="Bonds A."/>
            <person name="Quandt C.A."/>
            <person name="Barry K."/>
            <person name="Liu P."/>
            <person name="Grigoriev I."/>
            <person name="Longcore J.E."/>
            <person name="James T.Y."/>
        </authorList>
    </citation>
    <scope>NUCLEOTIDE SEQUENCE</scope>
    <source>
        <strain evidence="1">JEL0513</strain>
    </source>
</reference>